<dbReference type="GO" id="GO:0008270">
    <property type="term" value="F:zinc ion binding"/>
    <property type="evidence" value="ECO:0007669"/>
    <property type="project" value="UniProtKB-KW"/>
</dbReference>
<evidence type="ECO:0000256" key="5">
    <source>
        <dbReference type="PROSITE-ProRule" id="PRU00042"/>
    </source>
</evidence>
<dbReference type="InterPro" id="IPR036236">
    <property type="entry name" value="Znf_C2H2_sf"/>
</dbReference>
<reference evidence="8 9" key="1">
    <citation type="submission" date="2014-04" db="EMBL/GenBank/DDBJ databases">
        <authorList>
            <consortium name="DOE Joint Genome Institute"/>
            <person name="Kuo A."/>
            <person name="Kohler A."/>
            <person name="Nagy L.G."/>
            <person name="Floudas D."/>
            <person name="Copeland A."/>
            <person name="Barry K.W."/>
            <person name="Cichocki N."/>
            <person name="Veneault-Fourrey C."/>
            <person name="LaButti K."/>
            <person name="Lindquist E.A."/>
            <person name="Lipzen A."/>
            <person name="Lundell T."/>
            <person name="Morin E."/>
            <person name="Murat C."/>
            <person name="Sun H."/>
            <person name="Tunlid A."/>
            <person name="Henrissat B."/>
            <person name="Grigoriev I.V."/>
            <person name="Hibbett D.S."/>
            <person name="Martin F."/>
            <person name="Nordberg H.P."/>
            <person name="Cantor M.N."/>
            <person name="Hua S.X."/>
        </authorList>
    </citation>
    <scope>NUCLEOTIDE SEQUENCE [LARGE SCALE GENOMIC DNA]</scope>
    <source>
        <strain evidence="8 9">Foug A</strain>
    </source>
</reference>
<proteinExistence type="predicted"/>
<dbReference type="GO" id="GO:0000785">
    <property type="term" value="C:chromatin"/>
    <property type="evidence" value="ECO:0007669"/>
    <property type="project" value="TreeGrafter"/>
</dbReference>
<dbReference type="SMART" id="SM00355">
    <property type="entry name" value="ZnF_C2H2"/>
    <property type="match status" value="2"/>
</dbReference>
<dbReference type="Proteomes" id="UP000053989">
    <property type="component" value="Unassembled WGS sequence"/>
</dbReference>
<dbReference type="OrthoDB" id="6365676at2759"/>
<reference evidence="9" key="2">
    <citation type="submission" date="2015-01" db="EMBL/GenBank/DDBJ databases">
        <title>Evolutionary Origins and Diversification of the Mycorrhizal Mutualists.</title>
        <authorList>
            <consortium name="DOE Joint Genome Institute"/>
            <consortium name="Mycorrhizal Genomics Consortium"/>
            <person name="Kohler A."/>
            <person name="Kuo A."/>
            <person name="Nagy L.G."/>
            <person name="Floudas D."/>
            <person name="Copeland A."/>
            <person name="Barry K.W."/>
            <person name="Cichocki N."/>
            <person name="Veneault-Fourrey C."/>
            <person name="LaButti K."/>
            <person name="Lindquist E.A."/>
            <person name="Lipzen A."/>
            <person name="Lundell T."/>
            <person name="Morin E."/>
            <person name="Murat C."/>
            <person name="Riley R."/>
            <person name="Ohm R."/>
            <person name="Sun H."/>
            <person name="Tunlid A."/>
            <person name="Henrissat B."/>
            <person name="Grigoriev I.V."/>
            <person name="Hibbett D.S."/>
            <person name="Martin F."/>
        </authorList>
    </citation>
    <scope>NUCLEOTIDE SEQUENCE [LARGE SCALE GENOMIC DNA]</scope>
    <source>
        <strain evidence="9">Foug A</strain>
    </source>
</reference>
<evidence type="ECO:0000313" key="8">
    <source>
        <dbReference type="EMBL" id="KIM61060.1"/>
    </source>
</evidence>
<evidence type="ECO:0000256" key="2">
    <source>
        <dbReference type="ARBA" id="ARBA00022737"/>
    </source>
</evidence>
<keyword evidence="3 5" id="KW-0863">Zinc-finger</keyword>
<sequence length="87" mass="10126">MDLPVPVPGLTKKTRGRKVPTTTSEDSTRKWKCSECEARFVRFEHLKRHTRSIHTDEKLVCPHLGCGRTFSRNDNLKSHMRSHRAKI</sequence>
<dbReference type="STRING" id="1036808.A0A0C3DK45"/>
<dbReference type="HOGENOM" id="CLU_127751_1_0_1"/>
<evidence type="ECO:0000256" key="3">
    <source>
        <dbReference type="ARBA" id="ARBA00022771"/>
    </source>
</evidence>
<evidence type="ECO:0000256" key="6">
    <source>
        <dbReference type="SAM" id="MobiDB-lite"/>
    </source>
</evidence>
<keyword evidence="4" id="KW-0862">Zinc</keyword>
<gene>
    <name evidence="8" type="ORF">SCLCIDRAFT_122926</name>
</gene>
<dbReference type="InterPro" id="IPR013087">
    <property type="entry name" value="Znf_C2H2_type"/>
</dbReference>
<dbReference type="Pfam" id="PF00096">
    <property type="entry name" value="zf-C2H2"/>
    <property type="match status" value="2"/>
</dbReference>
<dbReference type="Gene3D" id="3.30.160.60">
    <property type="entry name" value="Classic Zinc Finger"/>
    <property type="match status" value="2"/>
</dbReference>
<feature type="domain" description="C2H2-type" evidence="7">
    <location>
        <begin position="31"/>
        <end position="59"/>
    </location>
</feature>
<dbReference type="SUPFAM" id="SSF57667">
    <property type="entry name" value="beta-beta-alpha zinc fingers"/>
    <property type="match status" value="1"/>
</dbReference>
<keyword evidence="2" id="KW-0677">Repeat</keyword>
<evidence type="ECO:0000259" key="7">
    <source>
        <dbReference type="PROSITE" id="PS50157"/>
    </source>
</evidence>
<dbReference type="PANTHER" id="PTHR14003:SF19">
    <property type="entry name" value="YY2 TRANSCRIPTION FACTOR"/>
    <property type="match status" value="1"/>
</dbReference>
<dbReference type="EMBL" id="KN822056">
    <property type="protein sequence ID" value="KIM61060.1"/>
    <property type="molecule type" value="Genomic_DNA"/>
</dbReference>
<dbReference type="AlphaFoldDB" id="A0A0C3DK45"/>
<evidence type="ECO:0000256" key="4">
    <source>
        <dbReference type="ARBA" id="ARBA00022833"/>
    </source>
</evidence>
<dbReference type="FunFam" id="3.30.160.60:FF:000125">
    <property type="entry name" value="Putative zinc finger protein 143"/>
    <property type="match status" value="1"/>
</dbReference>
<accession>A0A0C3DK45</accession>
<dbReference type="PANTHER" id="PTHR14003">
    <property type="entry name" value="TRANSCRIPTIONAL REPRESSOR PROTEIN YY"/>
    <property type="match status" value="1"/>
</dbReference>
<organism evidence="8 9">
    <name type="scientific">Scleroderma citrinum Foug A</name>
    <dbReference type="NCBI Taxonomy" id="1036808"/>
    <lineage>
        <taxon>Eukaryota</taxon>
        <taxon>Fungi</taxon>
        <taxon>Dikarya</taxon>
        <taxon>Basidiomycota</taxon>
        <taxon>Agaricomycotina</taxon>
        <taxon>Agaricomycetes</taxon>
        <taxon>Agaricomycetidae</taxon>
        <taxon>Boletales</taxon>
        <taxon>Sclerodermatineae</taxon>
        <taxon>Sclerodermataceae</taxon>
        <taxon>Scleroderma</taxon>
    </lineage>
</organism>
<feature type="region of interest" description="Disordered" evidence="6">
    <location>
        <begin position="1"/>
        <end position="24"/>
    </location>
</feature>
<evidence type="ECO:0000256" key="1">
    <source>
        <dbReference type="ARBA" id="ARBA00022723"/>
    </source>
</evidence>
<dbReference type="GO" id="GO:0000981">
    <property type="term" value="F:DNA-binding transcription factor activity, RNA polymerase II-specific"/>
    <property type="evidence" value="ECO:0007669"/>
    <property type="project" value="UniProtKB-ARBA"/>
</dbReference>
<feature type="domain" description="C2H2-type" evidence="7">
    <location>
        <begin position="59"/>
        <end position="87"/>
    </location>
</feature>
<evidence type="ECO:0000313" key="9">
    <source>
        <dbReference type="Proteomes" id="UP000053989"/>
    </source>
</evidence>
<keyword evidence="1" id="KW-0479">Metal-binding</keyword>
<dbReference type="GO" id="GO:0005667">
    <property type="term" value="C:transcription regulator complex"/>
    <property type="evidence" value="ECO:0007669"/>
    <property type="project" value="TreeGrafter"/>
</dbReference>
<keyword evidence="9" id="KW-1185">Reference proteome</keyword>
<dbReference type="GO" id="GO:0000978">
    <property type="term" value="F:RNA polymerase II cis-regulatory region sequence-specific DNA binding"/>
    <property type="evidence" value="ECO:0007669"/>
    <property type="project" value="TreeGrafter"/>
</dbReference>
<protein>
    <recommendedName>
        <fullName evidence="7">C2H2-type domain-containing protein</fullName>
    </recommendedName>
</protein>
<dbReference type="PROSITE" id="PS50157">
    <property type="entry name" value="ZINC_FINGER_C2H2_2"/>
    <property type="match status" value="2"/>
</dbReference>
<dbReference type="PROSITE" id="PS00028">
    <property type="entry name" value="ZINC_FINGER_C2H2_1"/>
    <property type="match status" value="2"/>
</dbReference>
<dbReference type="GO" id="GO:0031519">
    <property type="term" value="C:PcG protein complex"/>
    <property type="evidence" value="ECO:0007669"/>
    <property type="project" value="TreeGrafter"/>
</dbReference>
<name>A0A0C3DK45_9AGAM</name>
<dbReference type="InParanoid" id="A0A0C3DK45"/>